<dbReference type="EMBL" id="JAUFQH010000008">
    <property type="protein sequence ID" value="MDN3619802.1"/>
    <property type="molecule type" value="Genomic_DNA"/>
</dbReference>
<evidence type="ECO:0000313" key="1">
    <source>
        <dbReference type="EMBL" id="MDN3619802.1"/>
    </source>
</evidence>
<accession>A0AAJ1QXU8</accession>
<evidence type="ECO:0000313" key="2">
    <source>
        <dbReference type="Proteomes" id="UP001228636"/>
    </source>
</evidence>
<organism evidence="1 2">
    <name type="scientific">Polaribacter sejongensis</name>
    <dbReference type="NCBI Taxonomy" id="985043"/>
    <lineage>
        <taxon>Bacteria</taxon>
        <taxon>Pseudomonadati</taxon>
        <taxon>Bacteroidota</taxon>
        <taxon>Flavobacteriia</taxon>
        <taxon>Flavobacteriales</taxon>
        <taxon>Flavobacteriaceae</taxon>
    </lineage>
</organism>
<dbReference type="AlphaFoldDB" id="A0AAJ1QXU8"/>
<name>A0AAJ1QXU8_9FLAO</name>
<gene>
    <name evidence="1" type="ORF">QWY81_10090</name>
</gene>
<dbReference type="Proteomes" id="UP001228636">
    <property type="component" value="Unassembled WGS sequence"/>
</dbReference>
<protein>
    <submittedName>
        <fullName evidence="1">Uncharacterized protein</fullName>
    </submittedName>
</protein>
<proteinExistence type="predicted"/>
<dbReference type="PROSITE" id="PS51257">
    <property type="entry name" value="PROKAR_LIPOPROTEIN"/>
    <property type="match status" value="1"/>
</dbReference>
<reference evidence="1 2" key="1">
    <citation type="journal article" date="2014" name="Int. J. Syst. Evol. Microbiol.">
        <title>Complete genome sequence of Corynebacterium casei LMG S-19264T (=DSM 44701T), isolated from a smear-ripened cheese.</title>
        <authorList>
            <consortium name="US DOE Joint Genome Institute (JGI-PGF)"/>
            <person name="Walter F."/>
            <person name="Albersmeier A."/>
            <person name="Kalinowski J."/>
            <person name="Ruckert C."/>
        </authorList>
    </citation>
    <scope>NUCLEOTIDE SEQUENCE [LARGE SCALE GENOMIC DNA]</scope>
    <source>
        <strain evidence="1 2">CECT 8670</strain>
    </source>
</reference>
<sequence length="467" mass="53452">MTIKIFLRTVFVCFFLFSCTEDNDITVPRNLQEYIDTSSNTDLGDVFAYAASASGDTSTTYIYTAPEEGATDIRYYEADSLSVDQLDFSNYRRQNLTATNVYEGELKRFSRSGSEENWCIVTYMLDGELHKSNPIRIKNATNPTSWTDEVTIEYPTTLTPKFTWSDFGVSDNVIYFEAISEVDDETFVSGTYTLDKTFQYYDTSNVESSLNGSVTPDDLVEDTEYLFTMMAISDDYWVNTVILESFVPRNLEEYVALNSTKTIESALAFAASSSGSQSLSYIYYDFLTGSSAMRYYETDNTLVDENDFSNYRRKMLTDEAVYGGELRRYNRTDDAESWCIVTYIIDETLHISNPVKIKNQTRPTEWFTDLTIDASESLMPIFTWTDGSYVENVEYLEIITDADSDFLSGTFTEDKMFQYYDTSNVTSKINLETPAALILNEDYKITVMGLSDDFWVNLMIQETFTVE</sequence>
<comment type="caution">
    <text evidence="1">The sequence shown here is derived from an EMBL/GenBank/DDBJ whole genome shotgun (WGS) entry which is preliminary data.</text>
</comment>
<dbReference type="RefSeq" id="WP_261972602.1">
    <property type="nucleotide sequence ID" value="NZ_CP103460.1"/>
</dbReference>